<dbReference type="Pfam" id="PF09898">
    <property type="entry name" value="DUF2125"/>
    <property type="match status" value="1"/>
</dbReference>
<sequence length="312" mass="32695">MRTILGIIVVAALAFCGWWFVGAKMFRGGVEHWLAAQEASGRSAAVEGMTVSGFPLTFRATSGQVAIFDPKSGWGWQAPAAEVSMPAWWPLRVTVSLPERQVLETPAGQIDLNAAEAEGHVRLSTDLAPVAARAATGAVTASMAMGELTASGIRATSDRVSARSHHLTLQADGLALTSDIIDLDDGSLSMDATATLAERIDDLPDAVAVPIDEITLSSFDLRFGKMAVTGSGHILADARGFAAGDLTLRLENWPDALDTAVAAGVIPANRVDMLEGAFRMMAADGTLELPLILSGGEVRFGPLPLGPAPRLR</sequence>
<keyword evidence="2" id="KW-1185">Reference proteome</keyword>
<dbReference type="InterPro" id="IPR018666">
    <property type="entry name" value="DUF2125"/>
</dbReference>
<dbReference type="EMBL" id="CP047289">
    <property type="protein sequence ID" value="QUS35778.1"/>
    <property type="molecule type" value="Genomic_DNA"/>
</dbReference>
<dbReference type="RefSeq" id="WP_211785028.1">
    <property type="nucleotide sequence ID" value="NZ_CP047289.1"/>
</dbReference>
<protein>
    <submittedName>
        <fullName evidence="1">DUF2125 domain-containing protein</fullName>
    </submittedName>
</protein>
<accession>A0A8J8MT53</accession>
<organism evidence="1 2">
    <name type="scientific">Falsirhodobacter algicola</name>
    <dbReference type="NCBI Taxonomy" id="2692330"/>
    <lineage>
        <taxon>Bacteria</taxon>
        <taxon>Pseudomonadati</taxon>
        <taxon>Pseudomonadota</taxon>
        <taxon>Alphaproteobacteria</taxon>
        <taxon>Rhodobacterales</taxon>
        <taxon>Paracoccaceae</taxon>
        <taxon>Falsirhodobacter</taxon>
    </lineage>
</organism>
<proteinExistence type="predicted"/>
<reference evidence="1" key="1">
    <citation type="submission" date="2020-01" db="EMBL/GenBank/DDBJ databases">
        <authorList>
            <person name="Yang Y."/>
            <person name="Kwon Y.M."/>
        </authorList>
    </citation>
    <scope>NUCLEOTIDE SEQUENCE</scope>
    <source>
        <strain evidence="1">PG104</strain>
    </source>
</reference>
<dbReference type="KEGG" id="fap:GR316_05600"/>
<evidence type="ECO:0000313" key="1">
    <source>
        <dbReference type="EMBL" id="QUS35778.1"/>
    </source>
</evidence>
<evidence type="ECO:0000313" key="2">
    <source>
        <dbReference type="Proteomes" id="UP000679284"/>
    </source>
</evidence>
<dbReference type="AlphaFoldDB" id="A0A8J8MT53"/>
<name>A0A8J8MT53_9RHOB</name>
<gene>
    <name evidence="1" type="ORF">GR316_05600</name>
</gene>
<dbReference type="Proteomes" id="UP000679284">
    <property type="component" value="Chromosome"/>
</dbReference>